<reference evidence="1" key="1">
    <citation type="submission" date="2019-10" db="EMBL/GenBank/DDBJ databases">
        <authorList>
            <consortium name="DOE Joint Genome Institute"/>
            <person name="Kuo A."/>
            <person name="Miyauchi S."/>
            <person name="Kiss E."/>
            <person name="Drula E."/>
            <person name="Kohler A."/>
            <person name="Sanchez-Garcia M."/>
            <person name="Andreopoulos B."/>
            <person name="Barry K.W."/>
            <person name="Bonito G."/>
            <person name="Buee M."/>
            <person name="Carver A."/>
            <person name="Chen C."/>
            <person name="Cichocki N."/>
            <person name="Clum A."/>
            <person name="Culley D."/>
            <person name="Crous P.W."/>
            <person name="Fauchery L."/>
            <person name="Girlanda M."/>
            <person name="Hayes R."/>
            <person name="Keri Z."/>
            <person name="Labutti K."/>
            <person name="Lipzen A."/>
            <person name="Lombard V."/>
            <person name="Magnuson J."/>
            <person name="Maillard F."/>
            <person name="Morin E."/>
            <person name="Murat C."/>
            <person name="Nolan M."/>
            <person name="Ohm R."/>
            <person name="Pangilinan J."/>
            <person name="Pereira M."/>
            <person name="Perotto S."/>
            <person name="Peter M."/>
            <person name="Riley R."/>
            <person name="Sitrit Y."/>
            <person name="Stielow B."/>
            <person name="Szollosi G."/>
            <person name="Zifcakova L."/>
            <person name="Stursova M."/>
            <person name="Spatafora J.W."/>
            <person name="Tedersoo L."/>
            <person name="Vaario L.-M."/>
            <person name="Yamada A."/>
            <person name="Yan M."/>
            <person name="Wang P."/>
            <person name="Xu J."/>
            <person name="Bruns T."/>
            <person name="Baldrian P."/>
            <person name="Vilgalys R."/>
            <person name="Henrissat B."/>
            <person name="Grigoriev I.V."/>
            <person name="Hibbett D."/>
            <person name="Nagy L.G."/>
            <person name="Martin F.M."/>
        </authorList>
    </citation>
    <scope>NUCLEOTIDE SEQUENCE</scope>
    <source>
        <strain evidence="1">P2</strain>
    </source>
</reference>
<keyword evidence="2" id="KW-1185">Reference proteome</keyword>
<dbReference type="EMBL" id="MU117996">
    <property type="protein sequence ID" value="KAF9649574.1"/>
    <property type="molecule type" value="Genomic_DNA"/>
</dbReference>
<protein>
    <submittedName>
        <fullName evidence="1">Uncharacterized protein</fullName>
    </submittedName>
</protein>
<evidence type="ECO:0000313" key="1">
    <source>
        <dbReference type="EMBL" id="KAF9649574.1"/>
    </source>
</evidence>
<reference evidence="1" key="2">
    <citation type="journal article" date="2020" name="Nat. Commun.">
        <title>Large-scale genome sequencing of mycorrhizal fungi provides insights into the early evolution of symbiotic traits.</title>
        <authorList>
            <person name="Miyauchi S."/>
            <person name="Kiss E."/>
            <person name="Kuo A."/>
            <person name="Drula E."/>
            <person name="Kohler A."/>
            <person name="Sanchez-Garcia M."/>
            <person name="Morin E."/>
            <person name="Andreopoulos B."/>
            <person name="Barry K.W."/>
            <person name="Bonito G."/>
            <person name="Buee M."/>
            <person name="Carver A."/>
            <person name="Chen C."/>
            <person name="Cichocki N."/>
            <person name="Clum A."/>
            <person name="Culley D."/>
            <person name="Crous P.W."/>
            <person name="Fauchery L."/>
            <person name="Girlanda M."/>
            <person name="Hayes R.D."/>
            <person name="Keri Z."/>
            <person name="LaButti K."/>
            <person name="Lipzen A."/>
            <person name="Lombard V."/>
            <person name="Magnuson J."/>
            <person name="Maillard F."/>
            <person name="Murat C."/>
            <person name="Nolan M."/>
            <person name="Ohm R.A."/>
            <person name="Pangilinan J."/>
            <person name="Pereira M.F."/>
            <person name="Perotto S."/>
            <person name="Peter M."/>
            <person name="Pfister S."/>
            <person name="Riley R."/>
            <person name="Sitrit Y."/>
            <person name="Stielow J.B."/>
            <person name="Szollosi G."/>
            <person name="Zifcakova L."/>
            <person name="Stursova M."/>
            <person name="Spatafora J.W."/>
            <person name="Tedersoo L."/>
            <person name="Vaario L.M."/>
            <person name="Yamada A."/>
            <person name="Yan M."/>
            <person name="Wang P."/>
            <person name="Xu J."/>
            <person name="Bruns T."/>
            <person name="Baldrian P."/>
            <person name="Vilgalys R."/>
            <person name="Dunand C."/>
            <person name="Henrissat B."/>
            <person name="Grigoriev I.V."/>
            <person name="Hibbett D."/>
            <person name="Nagy L.G."/>
            <person name="Martin F.M."/>
        </authorList>
    </citation>
    <scope>NUCLEOTIDE SEQUENCE</scope>
    <source>
        <strain evidence="1">P2</strain>
    </source>
</reference>
<organism evidence="1 2">
    <name type="scientific">Thelephora ganbajun</name>
    <name type="common">Ganba fungus</name>
    <dbReference type="NCBI Taxonomy" id="370292"/>
    <lineage>
        <taxon>Eukaryota</taxon>
        <taxon>Fungi</taxon>
        <taxon>Dikarya</taxon>
        <taxon>Basidiomycota</taxon>
        <taxon>Agaricomycotina</taxon>
        <taxon>Agaricomycetes</taxon>
        <taxon>Thelephorales</taxon>
        <taxon>Thelephoraceae</taxon>
        <taxon>Thelephora</taxon>
    </lineage>
</organism>
<gene>
    <name evidence="1" type="ORF">BDM02DRAFT_3186204</name>
</gene>
<evidence type="ECO:0000313" key="2">
    <source>
        <dbReference type="Proteomes" id="UP000886501"/>
    </source>
</evidence>
<name>A0ACB6ZJ65_THEGA</name>
<proteinExistence type="predicted"/>
<sequence length="466" mass="52696">MAVKGTYPSPVVEDLDPLASLAAPPKNETKLERFRREQQELSAKRVSDRIDEDLNGEKAKVAAHNPSRKQVRVLVLGHRASGKSTIIKQIQLTYAPCAARCFWTSVVQLNLMQNISDILGIIGQGMATQSSSFSQTHFSLEFIRKYSTISLQLNFLNATRTQLSRQLSGTIGVSDDSDIKLPDKQTNEEIGAVLSGFINVVKMLWDDETVQKTLSASLKWQEVVLSSRGFFLEDMARIAVKDYQATDDDIMRACLRRSGVKEYRMVFEKDRFEGTEWIMYSFDSTRSTKLAWASFFERLDAVFFVAPLDCFDEWSDDNENELKHSMDLWGGVVRNKMLCRTPLVLIHNKINLLREKLEAGTKVVDHVVSFKDKSNDVETVIQYFRHYFKQIYRSSTNSNKALKNLTSKLQSVGSTSPEPQEDSPVDPPERFFKAYVAHADARLVKSLVSFIPDTPVSEPPKAAKGV</sequence>
<dbReference type="Proteomes" id="UP000886501">
    <property type="component" value="Unassembled WGS sequence"/>
</dbReference>
<accession>A0ACB6ZJ65</accession>
<comment type="caution">
    <text evidence="1">The sequence shown here is derived from an EMBL/GenBank/DDBJ whole genome shotgun (WGS) entry which is preliminary data.</text>
</comment>